<comment type="caution">
    <text evidence="1">The sequence shown here is derived from an EMBL/GenBank/DDBJ whole genome shotgun (WGS) entry which is preliminary data.</text>
</comment>
<proteinExistence type="predicted"/>
<dbReference type="EMBL" id="BBSI01000023">
    <property type="protein sequence ID" value="GAM80516.1"/>
    <property type="molecule type" value="Genomic_DNA"/>
</dbReference>
<dbReference type="Proteomes" id="UP000031847">
    <property type="component" value="Unassembled WGS sequence"/>
</dbReference>
<protein>
    <submittedName>
        <fullName evidence="1">Uncharacterized protein</fullName>
    </submittedName>
</protein>
<name>A0A0B8QPF4_LACLL</name>
<organism evidence="1 2">
    <name type="scientific">Lactococcus lactis subsp. lactis</name>
    <name type="common">Streptococcus lactis</name>
    <dbReference type="NCBI Taxonomy" id="1360"/>
    <lineage>
        <taxon>Bacteria</taxon>
        <taxon>Bacillati</taxon>
        <taxon>Bacillota</taxon>
        <taxon>Bacilli</taxon>
        <taxon>Lactobacillales</taxon>
        <taxon>Streptococcaceae</taxon>
        <taxon>Lactococcus</taxon>
    </lineage>
</organism>
<evidence type="ECO:0000313" key="2">
    <source>
        <dbReference type="Proteomes" id="UP000031847"/>
    </source>
</evidence>
<gene>
    <name evidence="1" type="ORF">JCM5805K_1627</name>
</gene>
<sequence length="30" mass="3283">MSVKIEPRPDGQPGQKPKLATFVALLINSF</sequence>
<evidence type="ECO:0000313" key="1">
    <source>
        <dbReference type="EMBL" id="GAM80516.1"/>
    </source>
</evidence>
<reference evidence="1 2" key="1">
    <citation type="submission" date="2015-01" db="EMBL/GenBank/DDBJ databases">
        <title>Lactococcus lactis subsp.lactis JCM 5805 whole genome shotgun sequence.</title>
        <authorList>
            <person name="Fujii T."/>
            <person name="Tomita Y."/>
            <person name="Ikushima S."/>
            <person name="Fujiwara D."/>
        </authorList>
    </citation>
    <scope>NUCLEOTIDE SEQUENCE [LARGE SCALE GENOMIC DNA]</scope>
    <source>
        <strain evidence="1 2">JCM 5805</strain>
    </source>
</reference>
<accession>A0A0B8QPF4</accession>
<dbReference type="AlphaFoldDB" id="A0A0B8QPF4"/>